<protein>
    <submittedName>
        <fullName evidence="2">Uncharacterized protein</fullName>
    </submittedName>
</protein>
<gene>
    <name evidence="2" type="ORF">SAMN06296036_13131</name>
</gene>
<keyword evidence="1" id="KW-0812">Transmembrane</keyword>
<dbReference type="OrthoDB" id="9342882at2"/>
<dbReference type="STRING" id="1513793.SAMN06296036_13131"/>
<evidence type="ECO:0000313" key="3">
    <source>
        <dbReference type="Proteomes" id="UP000192907"/>
    </source>
</evidence>
<keyword evidence="3" id="KW-1185">Reference proteome</keyword>
<name>A0A1Y6CN01_9BACT</name>
<evidence type="ECO:0000313" key="2">
    <source>
        <dbReference type="EMBL" id="SMF77334.1"/>
    </source>
</evidence>
<dbReference type="Proteomes" id="UP000192907">
    <property type="component" value="Unassembled WGS sequence"/>
</dbReference>
<accession>A0A1Y6CN01</accession>
<proteinExistence type="predicted"/>
<reference evidence="3" key="1">
    <citation type="submission" date="2017-04" db="EMBL/GenBank/DDBJ databases">
        <authorList>
            <person name="Varghese N."/>
            <person name="Submissions S."/>
        </authorList>
    </citation>
    <scope>NUCLEOTIDE SEQUENCE [LARGE SCALE GENOMIC DNA]</scope>
    <source>
        <strain evidence="3">RKEM611</strain>
    </source>
</reference>
<sequence length="540" mass="62469">MKIGLRTITILTLLAALLGLGWALDLFKLSYIERLQPLTLTVIGGLTLLFTDICGRLLGQRRASDFGFSILKRGQELPGKVVLLNIFRLEFSLFENRGRPALELPLWLQKALLLPAFFLITMLVVNSRTLILMADAPRYFEESNNQYCPDEDDEAEAEEQVPPGCELVIRAYKLGYSDSLGDCETKKDQQEGEDGICYKRQKDEPFLHFTYRQLETVYQNFDLWLNENSVSDQVKDFKEKTANLDKLVKAQQHSMEASPHSVHHIFTNLAKPPQSLEQRFRELTESNYCLQKYSDLPHTIRLEHGWDTYNSQNFEFSYAHLLFNDRHQPAAGFCREFAIHWAADTDSCDRLSANPEEFLKDHGIWSDVNDVLQRQDSLAYLGGYDERPREHLLSRVVSFQCLNFNELAQEVESRTYTISGQDVASATVTLVQEDQVKPHKLPRKVMKGLAKTLIPHFSYSTYLSNQELASSSEEDFAARFEEVSPMLLTQLEYLRKADIMLGHDWLQEQPDLLEVYPWHLHLYNFVDSFRKEYRNSRGRL</sequence>
<dbReference type="RefSeq" id="WP_132325144.1">
    <property type="nucleotide sequence ID" value="NZ_FWZT01000031.1"/>
</dbReference>
<feature type="transmembrane region" description="Helical" evidence="1">
    <location>
        <begin position="39"/>
        <end position="57"/>
    </location>
</feature>
<dbReference type="EMBL" id="FWZT01000031">
    <property type="protein sequence ID" value="SMF77334.1"/>
    <property type="molecule type" value="Genomic_DNA"/>
</dbReference>
<keyword evidence="1" id="KW-1133">Transmembrane helix</keyword>
<organism evidence="2 3">
    <name type="scientific">Pseudobacteriovorax antillogorgiicola</name>
    <dbReference type="NCBI Taxonomy" id="1513793"/>
    <lineage>
        <taxon>Bacteria</taxon>
        <taxon>Pseudomonadati</taxon>
        <taxon>Bdellovibrionota</taxon>
        <taxon>Oligoflexia</taxon>
        <taxon>Oligoflexales</taxon>
        <taxon>Pseudobacteriovoracaceae</taxon>
        <taxon>Pseudobacteriovorax</taxon>
    </lineage>
</organism>
<evidence type="ECO:0000256" key="1">
    <source>
        <dbReference type="SAM" id="Phobius"/>
    </source>
</evidence>
<keyword evidence="1" id="KW-0472">Membrane</keyword>
<feature type="transmembrane region" description="Helical" evidence="1">
    <location>
        <begin position="106"/>
        <end position="125"/>
    </location>
</feature>
<dbReference type="AlphaFoldDB" id="A0A1Y6CN01"/>